<sequence>MGGRTLDQFYSRQQARAKKVKNSKDTSAKDPDNKQEKLYDQQPRPAQD</sequence>
<evidence type="ECO:0000313" key="2">
    <source>
        <dbReference type="EMBL" id="BBB92111.1"/>
    </source>
</evidence>
<evidence type="ECO:0000313" key="3">
    <source>
        <dbReference type="Proteomes" id="UP000276437"/>
    </source>
</evidence>
<dbReference type="KEGG" id="mana:MAMMFC1_02796"/>
<dbReference type="AlphaFoldDB" id="A0A348AM13"/>
<dbReference type="Proteomes" id="UP000276437">
    <property type="component" value="Chromosome"/>
</dbReference>
<keyword evidence="3" id="KW-1185">Reference proteome</keyword>
<feature type="compositionally biased region" description="Basic and acidic residues" evidence="1">
    <location>
        <begin position="22"/>
        <end position="39"/>
    </location>
</feature>
<reference evidence="2 3" key="1">
    <citation type="journal article" date="2018" name="Int. J. Syst. Evol. Microbiol.">
        <title>Methylomusa anaerophila gen. nov., sp. nov., an anaerobic methanol-utilizing bacterium isolated from a microbial fuel cell.</title>
        <authorList>
            <person name="Amano N."/>
            <person name="Yamamuro A."/>
            <person name="Miyahara M."/>
            <person name="Kouzuma A."/>
            <person name="Abe T."/>
            <person name="Watanabe K."/>
        </authorList>
    </citation>
    <scope>NUCLEOTIDE SEQUENCE [LARGE SCALE GENOMIC DNA]</scope>
    <source>
        <strain evidence="2 3">MMFC1</strain>
    </source>
</reference>
<organism evidence="2 3">
    <name type="scientific">Methylomusa anaerophila</name>
    <dbReference type="NCBI Taxonomy" id="1930071"/>
    <lineage>
        <taxon>Bacteria</taxon>
        <taxon>Bacillati</taxon>
        <taxon>Bacillota</taxon>
        <taxon>Negativicutes</taxon>
        <taxon>Selenomonadales</taxon>
        <taxon>Sporomusaceae</taxon>
        <taxon>Methylomusa</taxon>
    </lineage>
</organism>
<accession>A0A348AM13</accession>
<evidence type="ECO:0000256" key="1">
    <source>
        <dbReference type="SAM" id="MobiDB-lite"/>
    </source>
</evidence>
<dbReference type="EMBL" id="AP018449">
    <property type="protein sequence ID" value="BBB92111.1"/>
    <property type="molecule type" value="Genomic_DNA"/>
</dbReference>
<gene>
    <name evidence="2" type="ORF">MAMMFC1_02796</name>
</gene>
<name>A0A348AM13_9FIRM</name>
<dbReference type="RefSeq" id="WP_158618777.1">
    <property type="nucleotide sequence ID" value="NZ_AP018449.1"/>
</dbReference>
<proteinExistence type="predicted"/>
<feature type="region of interest" description="Disordered" evidence="1">
    <location>
        <begin position="1"/>
        <end position="48"/>
    </location>
</feature>
<protein>
    <submittedName>
        <fullName evidence="2">Uncharacterized protein</fullName>
    </submittedName>
</protein>